<keyword evidence="3" id="KW-1185">Reference proteome</keyword>
<dbReference type="Proteomes" id="UP000257200">
    <property type="component" value="Unplaced"/>
</dbReference>
<name>A0A3Q1GA12_9TELE</name>
<evidence type="ECO:0000313" key="2">
    <source>
        <dbReference type="Ensembl" id="ENSAPOP00000014955.1"/>
    </source>
</evidence>
<dbReference type="AlphaFoldDB" id="A0A3Q1GA12"/>
<proteinExistence type="inferred from homology"/>
<dbReference type="GeneTree" id="ENSGT00940000171406"/>
<dbReference type="PANTHER" id="PTHR28584">
    <property type="entry name" value="FAMILY WITH SEQUENCE SIMILARITY 228 MEMBER A"/>
    <property type="match status" value="1"/>
</dbReference>
<sequence length="160" mass="19116">MTEIIQPLVDTENTFMKVKSTVLLLFIHFLELRDELELRRKELLHKSWTERVWFPLQRKVEQHLSSWGPTEAERRRSSFRNYLQQRQAEGFVFLETYDVNEYSPFPLKNDSVNSTRIQEFLQTRTKLNEGSDPGRKTQKEETKAELFHQIYSNFSQSGLT</sequence>
<accession>A0A3Q1GA12</accession>
<protein>
    <submittedName>
        <fullName evidence="2">Uncharacterized protein</fullName>
    </submittedName>
</protein>
<dbReference type="Ensembl" id="ENSAPOT00000033048.1">
    <property type="protein sequence ID" value="ENSAPOP00000014955.1"/>
    <property type="gene ID" value="ENSAPOG00000017900.1"/>
</dbReference>
<dbReference type="STRING" id="80966.ENSAPOP00000014955"/>
<comment type="similarity">
    <text evidence="1">Belongs to the FAM228 family.</text>
</comment>
<dbReference type="PANTHER" id="PTHR28584:SF1">
    <property type="entry name" value="PROTEIN FAM228B"/>
    <property type="match status" value="1"/>
</dbReference>
<dbReference type="InParanoid" id="A0A3Q1GA12"/>
<reference evidence="2" key="1">
    <citation type="submission" date="2025-08" db="UniProtKB">
        <authorList>
            <consortium name="Ensembl"/>
        </authorList>
    </citation>
    <scope>IDENTIFICATION</scope>
</reference>
<dbReference type="InterPro" id="IPR040046">
    <property type="entry name" value="FAM228"/>
</dbReference>
<reference evidence="2" key="2">
    <citation type="submission" date="2025-09" db="UniProtKB">
        <authorList>
            <consortium name="Ensembl"/>
        </authorList>
    </citation>
    <scope>IDENTIFICATION</scope>
</reference>
<organism evidence="2 3">
    <name type="scientific">Acanthochromis polyacanthus</name>
    <name type="common">spiny chromis</name>
    <dbReference type="NCBI Taxonomy" id="80966"/>
    <lineage>
        <taxon>Eukaryota</taxon>
        <taxon>Metazoa</taxon>
        <taxon>Chordata</taxon>
        <taxon>Craniata</taxon>
        <taxon>Vertebrata</taxon>
        <taxon>Euteleostomi</taxon>
        <taxon>Actinopterygii</taxon>
        <taxon>Neopterygii</taxon>
        <taxon>Teleostei</taxon>
        <taxon>Neoteleostei</taxon>
        <taxon>Acanthomorphata</taxon>
        <taxon>Ovalentaria</taxon>
        <taxon>Pomacentridae</taxon>
        <taxon>Acanthochromis</taxon>
    </lineage>
</organism>
<evidence type="ECO:0000313" key="3">
    <source>
        <dbReference type="Proteomes" id="UP000257200"/>
    </source>
</evidence>
<evidence type="ECO:0000256" key="1">
    <source>
        <dbReference type="ARBA" id="ARBA00007753"/>
    </source>
</evidence>